<evidence type="ECO:0000256" key="1">
    <source>
        <dbReference type="ARBA" id="ARBA00022729"/>
    </source>
</evidence>
<comment type="caution">
    <text evidence="2">The sequence shown here is derived from an EMBL/GenBank/DDBJ whole genome shotgun (WGS) entry which is preliminary data.</text>
</comment>
<dbReference type="Proteomes" id="UP000663874">
    <property type="component" value="Unassembled WGS sequence"/>
</dbReference>
<gene>
    <name evidence="2" type="ORF">FNK824_LOCUS40856</name>
</gene>
<dbReference type="AlphaFoldDB" id="A0A820I5L6"/>
<accession>A0A820I5L6</accession>
<dbReference type="EMBL" id="CAJOBE010035267">
    <property type="protein sequence ID" value="CAF4307055.1"/>
    <property type="molecule type" value="Genomic_DNA"/>
</dbReference>
<sequence>MTYSTGLNPSSVVVGDFNNDTLLDIIVTNTNDDNVIVRLGYPNE</sequence>
<proteinExistence type="predicted"/>
<evidence type="ECO:0008006" key="4">
    <source>
        <dbReference type="Google" id="ProtNLM"/>
    </source>
</evidence>
<dbReference type="Pfam" id="PF01839">
    <property type="entry name" value="FG-GAP"/>
    <property type="match status" value="1"/>
</dbReference>
<evidence type="ECO:0000313" key="3">
    <source>
        <dbReference type="Proteomes" id="UP000663874"/>
    </source>
</evidence>
<keyword evidence="1" id="KW-0732">Signal</keyword>
<protein>
    <recommendedName>
        <fullName evidence="4">VCBS repeat-containing protein</fullName>
    </recommendedName>
</protein>
<reference evidence="2" key="1">
    <citation type="submission" date="2021-02" db="EMBL/GenBank/DDBJ databases">
        <authorList>
            <person name="Nowell W R."/>
        </authorList>
    </citation>
    <scope>NUCLEOTIDE SEQUENCE</scope>
</reference>
<dbReference type="InterPro" id="IPR013517">
    <property type="entry name" value="FG-GAP"/>
</dbReference>
<name>A0A820I5L6_9BILA</name>
<organism evidence="2 3">
    <name type="scientific">Rotaria sordida</name>
    <dbReference type="NCBI Taxonomy" id="392033"/>
    <lineage>
        <taxon>Eukaryota</taxon>
        <taxon>Metazoa</taxon>
        <taxon>Spiralia</taxon>
        <taxon>Gnathifera</taxon>
        <taxon>Rotifera</taxon>
        <taxon>Eurotatoria</taxon>
        <taxon>Bdelloidea</taxon>
        <taxon>Philodinida</taxon>
        <taxon>Philodinidae</taxon>
        <taxon>Rotaria</taxon>
    </lineage>
</organism>
<dbReference type="InterPro" id="IPR028994">
    <property type="entry name" value="Integrin_alpha_N"/>
</dbReference>
<evidence type="ECO:0000313" key="2">
    <source>
        <dbReference type="EMBL" id="CAF4307055.1"/>
    </source>
</evidence>
<dbReference type="SUPFAM" id="SSF69318">
    <property type="entry name" value="Integrin alpha N-terminal domain"/>
    <property type="match status" value="1"/>
</dbReference>
<feature type="non-terminal residue" evidence="2">
    <location>
        <position position="44"/>
    </location>
</feature>